<dbReference type="Pfam" id="PF09822">
    <property type="entry name" value="ABC_transp_aux"/>
    <property type="match status" value="1"/>
</dbReference>
<feature type="transmembrane region" description="Helical" evidence="1">
    <location>
        <begin position="117"/>
        <end position="139"/>
    </location>
</feature>
<sequence>MKKLLKIAKLELGILFFSPIAWLIFIIFLVQTGVTFTELLYAQETQQQLGRPISVLTKVLFAGEKGILAVIQKNLYLYIPLLSMGLFSRELSSGSFKLLLSSPVTVFQIVLGKYLSLMVYCLLLVVVLSSFIITGMFSIENLDIPFILGGILGIYLLMCAYSAVGLFMSSLTSYQVVAAMSTLAILALLNFIGQVGQSYDLIRDITYWFSISGRTDNFINGLLSTKDLIYFLLVILLFLGLTILRFKNQRQSKSTNRKSIEYTSLIIIVVALGYISSLPLWNFYLDSTRFNDRTLTQNSQDLIAKIIEPVEITTYVNAIHSSAGYGSPKNRIKDLNSFETYRRFLPDLKMNYIVYYDTLVQYNDTTKTLSELVKKAVSVHKFDFEKMLTPKQIKEKVNLIPEQNRLVRFVKIGDRQTPLRMFDDFIVYPKEAEITTAIKRIMYQPVTVAVLTNNGERQLNSYSDADYQVIMNSTNTRGSLINSGFEVLTIDASSIETKNPEIVMISDPKNKYSDIEINSINSYIKEGGNIIIAGEPGRSAYLNPILETIGVSFDSGSLLQETENYELDLVQAKFTSSSENIGLKFHDQAIVAFPSSMPVIVKDTMDFNVIPILNTDPSESWVKYGEFDLKTEKISFNPKEDKLILASVAIALERKVRDKQQRIVIIGDADFMSNVEMNRNSPQTVNSSFAIRLFKWLSNGEYPVDVSRPKAIDKVIKLNRNQIQWIKASYMAFLPLLIGSVGAGFLLNRKRK</sequence>
<dbReference type="eggNOG" id="COG3225">
    <property type="taxonomic scope" value="Bacteria"/>
</dbReference>
<accession>I0WJB7</accession>
<gene>
    <name evidence="3" type="ORF">W5A_00630</name>
</gene>
<keyword evidence="1" id="KW-0472">Membrane</keyword>
<dbReference type="eggNOG" id="COG1277">
    <property type="taxonomic scope" value="Bacteria"/>
</dbReference>
<evidence type="ECO:0000313" key="4">
    <source>
        <dbReference type="Proteomes" id="UP000005938"/>
    </source>
</evidence>
<keyword evidence="1" id="KW-0812">Transmembrane</keyword>
<proteinExistence type="predicted"/>
<dbReference type="Proteomes" id="UP000005938">
    <property type="component" value="Unassembled WGS sequence"/>
</dbReference>
<feature type="transmembrane region" description="Helical" evidence="1">
    <location>
        <begin position="728"/>
        <end position="747"/>
    </location>
</feature>
<dbReference type="GO" id="GO:0140359">
    <property type="term" value="F:ABC-type transporter activity"/>
    <property type="evidence" value="ECO:0007669"/>
    <property type="project" value="InterPro"/>
</dbReference>
<dbReference type="GO" id="GO:0005886">
    <property type="term" value="C:plasma membrane"/>
    <property type="evidence" value="ECO:0007669"/>
    <property type="project" value="UniProtKB-SubCell"/>
</dbReference>
<feature type="transmembrane region" description="Helical" evidence="1">
    <location>
        <begin position="265"/>
        <end position="284"/>
    </location>
</feature>
<feature type="transmembrane region" description="Helical" evidence="1">
    <location>
        <begin position="12"/>
        <end position="30"/>
    </location>
</feature>
<feature type="domain" description="ABC-type uncharacterised transport system" evidence="2">
    <location>
        <begin position="447"/>
        <end position="680"/>
    </location>
</feature>
<feature type="transmembrane region" description="Helical" evidence="1">
    <location>
        <begin position="174"/>
        <end position="193"/>
    </location>
</feature>
<feature type="transmembrane region" description="Helical" evidence="1">
    <location>
        <begin position="228"/>
        <end position="244"/>
    </location>
</feature>
<name>I0WJB7_9FLAO</name>
<evidence type="ECO:0000256" key="1">
    <source>
        <dbReference type="SAM" id="Phobius"/>
    </source>
</evidence>
<organism evidence="3 4">
    <name type="scientific">Imtechella halotolerans K1</name>
    <dbReference type="NCBI Taxonomy" id="946077"/>
    <lineage>
        <taxon>Bacteria</taxon>
        <taxon>Pseudomonadati</taxon>
        <taxon>Bacteroidota</taxon>
        <taxon>Flavobacteriia</taxon>
        <taxon>Flavobacteriales</taxon>
        <taxon>Flavobacteriaceae</taxon>
        <taxon>Imtechella</taxon>
    </lineage>
</organism>
<dbReference type="AlphaFoldDB" id="I0WJB7"/>
<comment type="caution">
    <text evidence="3">The sequence shown here is derived from an EMBL/GenBank/DDBJ whole genome shotgun (WGS) entry which is preliminary data.</text>
</comment>
<keyword evidence="1" id="KW-1133">Transmembrane helix</keyword>
<dbReference type="OrthoDB" id="609779at2"/>
<dbReference type="STRING" id="946077.W5A_00630"/>
<dbReference type="Pfam" id="PF12679">
    <property type="entry name" value="ABC2_membrane_2"/>
    <property type="match status" value="1"/>
</dbReference>
<dbReference type="EMBL" id="AJJU01000002">
    <property type="protein sequence ID" value="EID76483.1"/>
    <property type="molecule type" value="Genomic_DNA"/>
</dbReference>
<protein>
    <submittedName>
        <fullName evidence="3">ABC transporter</fullName>
    </submittedName>
</protein>
<dbReference type="RefSeq" id="WP_008236357.1">
    <property type="nucleotide sequence ID" value="NZ_AJJU01000002.1"/>
</dbReference>
<reference evidence="3 4" key="1">
    <citation type="journal article" date="2012" name="J. Bacteriol.">
        <title>Genome Sequence of the Halotolerant Bacterium Imtechella halotolerans K1T.</title>
        <authorList>
            <person name="Kumar S."/>
            <person name="Vikram S."/>
            <person name="Subramanian S."/>
            <person name="Raghava G.P."/>
            <person name="Pinnaka A.K."/>
        </authorList>
    </citation>
    <scope>NUCLEOTIDE SEQUENCE [LARGE SCALE GENOMIC DNA]</scope>
    <source>
        <strain evidence="3 4">K1</strain>
    </source>
</reference>
<keyword evidence="4" id="KW-1185">Reference proteome</keyword>
<evidence type="ECO:0000313" key="3">
    <source>
        <dbReference type="EMBL" id="EID76483.1"/>
    </source>
</evidence>
<dbReference type="InterPro" id="IPR019196">
    <property type="entry name" value="ABC_transp_unknown"/>
</dbReference>
<evidence type="ECO:0000259" key="2">
    <source>
        <dbReference type="Pfam" id="PF09822"/>
    </source>
</evidence>
<feature type="transmembrane region" description="Helical" evidence="1">
    <location>
        <begin position="145"/>
        <end position="167"/>
    </location>
</feature>